<dbReference type="Pfam" id="PF00043">
    <property type="entry name" value="GST_C"/>
    <property type="match status" value="1"/>
</dbReference>
<dbReference type="Proteomes" id="UP000557566">
    <property type="component" value="Unassembled WGS sequence"/>
</dbReference>
<dbReference type="InterPro" id="IPR040079">
    <property type="entry name" value="Glutathione_S-Trfase"/>
</dbReference>
<dbReference type="CDD" id="cd03048">
    <property type="entry name" value="GST_N_Ure2p_like"/>
    <property type="match status" value="1"/>
</dbReference>
<evidence type="ECO:0008006" key="7">
    <source>
        <dbReference type="Google" id="ProtNLM"/>
    </source>
</evidence>
<dbReference type="OrthoDB" id="422574at2759"/>
<reference evidence="5 6" key="1">
    <citation type="journal article" date="2020" name="Genome Biol. Evol.">
        <title>A new high-quality draft genome assembly of the Chinese cordyceps Ophiocordyceps sinensis.</title>
        <authorList>
            <person name="Shu R."/>
            <person name="Zhang J."/>
            <person name="Meng Q."/>
            <person name="Zhang H."/>
            <person name="Zhou G."/>
            <person name="Li M."/>
            <person name="Wu P."/>
            <person name="Zhao Y."/>
            <person name="Chen C."/>
            <person name="Qin Q."/>
        </authorList>
    </citation>
    <scope>NUCLEOTIDE SEQUENCE [LARGE SCALE GENOMIC DNA]</scope>
    <source>
        <strain evidence="5 6">IOZ07</strain>
    </source>
</reference>
<sequence>MAGLKPITVWVHAAGPNPYKVLIALEELGIPYEKVIIEKPKEASFLAINPNGRLPAIKDPNQDDLILWESGAIVEYIVDTYDKEGKLTLTSHADKWHLKQYLHFQMSGQGPYFGQLVWFHRYHSEDVPSAKKRYEDQTLRVFDVLNTILEGKKYLVGDKFTYADLSFVPWDYAIKSLMPELWEKHQVKSKYPNYAAWYQRLVERPAVKKVYGL</sequence>
<dbReference type="SUPFAM" id="SSF52833">
    <property type="entry name" value="Thioredoxin-like"/>
    <property type="match status" value="1"/>
</dbReference>
<evidence type="ECO:0000259" key="3">
    <source>
        <dbReference type="PROSITE" id="PS50404"/>
    </source>
</evidence>
<feature type="domain" description="GST C-terminal" evidence="4">
    <location>
        <begin position="91"/>
        <end position="213"/>
    </location>
</feature>
<dbReference type="PANTHER" id="PTHR44051:SF3">
    <property type="entry name" value="TRANSCRIPTIONAL REGULATOR URE2"/>
    <property type="match status" value="1"/>
</dbReference>
<evidence type="ECO:0000256" key="2">
    <source>
        <dbReference type="RuleBase" id="RU003494"/>
    </source>
</evidence>
<dbReference type="PROSITE" id="PS50405">
    <property type="entry name" value="GST_CTER"/>
    <property type="match status" value="1"/>
</dbReference>
<proteinExistence type="inferred from homology"/>
<evidence type="ECO:0000256" key="1">
    <source>
        <dbReference type="ARBA" id="ARBA00007409"/>
    </source>
</evidence>
<dbReference type="SFLD" id="SFLDG01151">
    <property type="entry name" value="Main.2:_Nu-like"/>
    <property type="match status" value="1"/>
</dbReference>
<protein>
    <recommendedName>
        <fullName evidence="7">Glutathione S-transferase</fullName>
    </recommendedName>
</protein>
<dbReference type="EMBL" id="JAAVMX010000001">
    <property type="protein sequence ID" value="KAF4513308.1"/>
    <property type="molecule type" value="Genomic_DNA"/>
</dbReference>
<dbReference type="PANTHER" id="PTHR44051">
    <property type="entry name" value="GLUTATHIONE S-TRANSFERASE-RELATED"/>
    <property type="match status" value="1"/>
</dbReference>
<evidence type="ECO:0000313" key="6">
    <source>
        <dbReference type="Proteomes" id="UP000557566"/>
    </source>
</evidence>
<dbReference type="SFLD" id="SFLDS00019">
    <property type="entry name" value="Glutathione_Transferase_(cytos"/>
    <property type="match status" value="1"/>
</dbReference>
<dbReference type="InterPro" id="IPR036249">
    <property type="entry name" value="Thioredoxin-like_sf"/>
</dbReference>
<dbReference type="AlphaFoldDB" id="A0A8H4PZK1"/>
<comment type="caution">
    <text evidence="5">The sequence shown here is derived from an EMBL/GenBank/DDBJ whole genome shotgun (WGS) entry which is preliminary data.</text>
</comment>
<dbReference type="InterPro" id="IPR004046">
    <property type="entry name" value="GST_C"/>
</dbReference>
<evidence type="ECO:0000259" key="4">
    <source>
        <dbReference type="PROSITE" id="PS50405"/>
    </source>
</evidence>
<dbReference type="PROSITE" id="PS50404">
    <property type="entry name" value="GST_NTER"/>
    <property type="match status" value="1"/>
</dbReference>
<dbReference type="SUPFAM" id="SSF47616">
    <property type="entry name" value="GST C-terminal domain-like"/>
    <property type="match status" value="1"/>
</dbReference>
<accession>A0A8H4PZK1</accession>
<dbReference type="SFLD" id="SFLDG00358">
    <property type="entry name" value="Main_(cytGST)"/>
    <property type="match status" value="1"/>
</dbReference>
<evidence type="ECO:0000313" key="5">
    <source>
        <dbReference type="EMBL" id="KAF4513308.1"/>
    </source>
</evidence>
<keyword evidence="6" id="KW-1185">Reference proteome</keyword>
<dbReference type="Pfam" id="PF02798">
    <property type="entry name" value="GST_N"/>
    <property type="match status" value="1"/>
</dbReference>
<name>A0A8H4PZK1_9HYPO</name>
<dbReference type="Gene3D" id="1.20.1050.130">
    <property type="match status" value="1"/>
</dbReference>
<dbReference type="InterPro" id="IPR036282">
    <property type="entry name" value="Glutathione-S-Trfase_C_sf"/>
</dbReference>
<feature type="domain" description="GST N-terminal" evidence="3">
    <location>
        <begin position="5"/>
        <end position="85"/>
    </location>
</feature>
<dbReference type="InterPro" id="IPR010987">
    <property type="entry name" value="Glutathione-S-Trfase_C-like"/>
</dbReference>
<dbReference type="InterPro" id="IPR004045">
    <property type="entry name" value="Glutathione_S-Trfase_N"/>
</dbReference>
<organism evidence="5 6">
    <name type="scientific">Ophiocordyceps sinensis</name>
    <dbReference type="NCBI Taxonomy" id="72228"/>
    <lineage>
        <taxon>Eukaryota</taxon>
        <taxon>Fungi</taxon>
        <taxon>Dikarya</taxon>
        <taxon>Ascomycota</taxon>
        <taxon>Pezizomycotina</taxon>
        <taxon>Sordariomycetes</taxon>
        <taxon>Hypocreomycetidae</taxon>
        <taxon>Hypocreales</taxon>
        <taxon>Ophiocordycipitaceae</taxon>
        <taxon>Ophiocordyceps</taxon>
    </lineage>
</organism>
<comment type="similarity">
    <text evidence="1 2">Belongs to the GST superfamily.</text>
</comment>
<gene>
    <name evidence="5" type="ORF">G6O67_000596</name>
</gene>